<proteinExistence type="predicted"/>
<dbReference type="Gene3D" id="2.130.10.10">
    <property type="entry name" value="YVTN repeat-like/Quinoprotein amine dehydrogenase"/>
    <property type="match status" value="2"/>
</dbReference>
<protein>
    <submittedName>
        <fullName evidence="1">Uncharacterized protein</fullName>
    </submittedName>
</protein>
<sequence length="1277" mass="135569">MASNYFNPINILDTSNSQGLGSGGSLNVGGGISIGGDTYIGGKVAISGTTTSFSDNILILNENPSATSDTGILLQRFSQDVTNNNNYSGIIYSEIADEFRFGYATADTRGSITLNSFIPIRTNGVNITQGGLNATGNSNTVGNIFTTGGNVGIGTNSPVDTLDVKGTLRIGNSTQSNSIIFSGTFGDNQSISTGIGYTLIGERVYNSTEQSELLLFKGNDIASPSGPDRIRLLAGEHRFDTLSLGISGNIDSVGSHTSASNKMIITSSGNIGIGTTSPISKLDVAGSLNVGVSGQLYQDINIATDGGGIIFYGGAKIYKHYTDGLYIVPHDNSIGTQFRNASNSSTVMRVFGNGTESTVSCANLSANISISTGALRTTTINLGNSDGGHTLINVNTTNGNWLQMTAVNAKGTWSQHADPGDSVIRASQNLIFQSGTKGSHIYLSTTGNIGIGTTSPISTLDVKGSLSISGTNGSVTLIASTTGNEQSNYILPSNIPTIANTCLTTSSSGNMSWKLPYEIGDIAPKQMDSTFVEMNGQVLSQSTYPELYAAIGHNPEIKFNIKNLTQTLNTSTSLTSVTNVGRENIARNNNTIIVVGSSNAIFRSADNGVTWTHPVYYATGTTYTIIHYCAGTWNRWIIGSNGAVLADSTDDGITWTLRSSTNYSKYAMDFNLTNSIGIVVGQTGIIQRSTNGTTWSTITALNTNVLRSIVYANISGTHTWVTVGDSSTIGYSTNDGATFTLATGITAGIQFNIVIWVGGSINLFIAGGNTNNLWTSPDGITWTSRSGVSGNVLDMVKDHTDSYIVAATSSGVAQSTNGTTWTSTSLASTSSISYDSTNTTFLGVGTSRAWYAKVATFSTWTEYTTTFNRVYRASIPINGGGSILYTIDTGGIMKFNTSTNTESTVLSPVYSIKDIAYGNGIFVAIASDAFSSCFTSTDGNTWTYRRFHTAAAQNAFTGRRIKYLNGNFIILSTSTIIFTSTDGITWTQRTTPNTTKNDIIWTGTNYVACTSDNGQLIYSSNLSSWTAVSGFGSSVGTGIIIEDLTHLGNGTIIAVARFGCILKSTDHGVSWSLKRAPSISVYDFCSVAYSATDNELVAVTKTSNLIAYSTDQGDTWQTYQADTNYAAMQFNGVVQGNNDFIVYGRNSLMGFSSSGVTWEWTSPGGNFEIIDMIYADGIFLGAGLLNSATLWSTPIVVYSTNGKNWTIKAVPHSLVDNALPKQRIGYGNKKFILSSYLNLVSTNVWVGELQYDPSTEFQLSTQYFGSGNTKMWIKASN</sequence>
<reference evidence="1" key="1">
    <citation type="journal article" date="2020" name="Nature">
        <title>Giant virus diversity and host interactions through global metagenomics.</title>
        <authorList>
            <person name="Schulz F."/>
            <person name="Roux S."/>
            <person name="Paez-Espino D."/>
            <person name="Jungbluth S."/>
            <person name="Walsh D.A."/>
            <person name="Denef V.J."/>
            <person name="McMahon K.D."/>
            <person name="Konstantinidis K.T."/>
            <person name="Eloe-Fadrosh E.A."/>
            <person name="Kyrpides N.C."/>
            <person name="Woyke T."/>
        </authorList>
    </citation>
    <scope>NUCLEOTIDE SEQUENCE</scope>
    <source>
        <strain evidence="1">GVMAG-M-3300023174-68</strain>
    </source>
</reference>
<accession>A0A6C0DVX9</accession>
<evidence type="ECO:0000313" key="1">
    <source>
        <dbReference type="EMBL" id="QHT20601.1"/>
    </source>
</evidence>
<dbReference type="AlphaFoldDB" id="A0A6C0DVX9"/>
<name>A0A6C0DVX9_9ZZZZ</name>
<organism evidence="1">
    <name type="scientific">viral metagenome</name>
    <dbReference type="NCBI Taxonomy" id="1070528"/>
    <lineage>
        <taxon>unclassified sequences</taxon>
        <taxon>metagenomes</taxon>
        <taxon>organismal metagenomes</taxon>
    </lineage>
</organism>
<dbReference type="SUPFAM" id="SSF110296">
    <property type="entry name" value="Oligoxyloglucan reducing end-specific cellobiohydrolase"/>
    <property type="match status" value="2"/>
</dbReference>
<dbReference type="InterPro" id="IPR015943">
    <property type="entry name" value="WD40/YVTN_repeat-like_dom_sf"/>
</dbReference>
<dbReference type="EMBL" id="MN739679">
    <property type="protein sequence ID" value="QHT20601.1"/>
    <property type="molecule type" value="Genomic_DNA"/>
</dbReference>